<keyword evidence="8" id="KW-1185">Reference proteome</keyword>
<evidence type="ECO:0000256" key="2">
    <source>
        <dbReference type="ARBA" id="ARBA00022679"/>
    </source>
</evidence>
<dbReference type="PROSITE" id="PS00108">
    <property type="entry name" value="PROTEIN_KINASE_ST"/>
    <property type="match status" value="1"/>
</dbReference>
<evidence type="ECO:0000313" key="8">
    <source>
        <dbReference type="Proteomes" id="UP000714275"/>
    </source>
</evidence>
<proteinExistence type="predicted"/>
<reference evidence="7" key="1">
    <citation type="journal article" date="2020" name="New Phytol.">
        <title>Comparative genomics reveals dynamic genome evolution in host specialist ectomycorrhizal fungi.</title>
        <authorList>
            <person name="Lofgren L.A."/>
            <person name="Nguyen N.H."/>
            <person name="Vilgalys R."/>
            <person name="Ruytinx J."/>
            <person name="Liao H.L."/>
            <person name="Branco S."/>
            <person name="Kuo A."/>
            <person name="LaButti K."/>
            <person name="Lipzen A."/>
            <person name="Andreopoulos W."/>
            <person name="Pangilinan J."/>
            <person name="Riley R."/>
            <person name="Hundley H."/>
            <person name="Na H."/>
            <person name="Barry K."/>
            <person name="Grigoriev I.V."/>
            <person name="Stajich J.E."/>
            <person name="Kennedy P.G."/>
        </authorList>
    </citation>
    <scope>NUCLEOTIDE SEQUENCE</scope>
    <source>
        <strain evidence="7">DOB743</strain>
    </source>
</reference>
<dbReference type="PANTHER" id="PTHR45646">
    <property type="entry name" value="SERINE/THREONINE-PROTEIN KINASE DOA-RELATED"/>
    <property type="match status" value="1"/>
</dbReference>
<dbReference type="GO" id="GO:0005524">
    <property type="term" value="F:ATP binding"/>
    <property type="evidence" value="ECO:0007669"/>
    <property type="project" value="UniProtKB-KW"/>
</dbReference>
<feature type="domain" description="Protein kinase" evidence="6">
    <location>
        <begin position="1"/>
        <end position="92"/>
    </location>
</feature>
<accession>A0A9P6ZJ05</accession>
<dbReference type="InterPro" id="IPR000719">
    <property type="entry name" value="Prot_kinase_dom"/>
</dbReference>
<dbReference type="EMBL" id="JABBWD010000080">
    <property type="protein sequence ID" value="KAG1768254.1"/>
    <property type="molecule type" value="Genomic_DNA"/>
</dbReference>
<dbReference type="InterPro" id="IPR051175">
    <property type="entry name" value="CLK_kinases"/>
</dbReference>
<dbReference type="Gene3D" id="1.10.510.10">
    <property type="entry name" value="Transferase(Phosphotransferase) domain 1"/>
    <property type="match status" value="1"/>
</dbReference>
<dbReference type="InterPro" id="IPR011009">
    <property type="entry name" value="Kinase-like_dom_sf"/>
</dbReference>
<evidence type="ECO:0000256" key="5">
    <source>
        <dbReference type="ARBA" id="ARBA00022840"/>
    </source>
</evidence>
<keyword evidence="3" id="KW-0547">Nucleotide-binding</keyword>
<dbReference type="AlphaFoldDB" id="A0A9P6ZJ05"/>
<evidence type="ECO:0000313" key="7">
    <source>
        <dbReference type="EMBL" id="KAG1768254.1"/>
    </source>
</evidence>
<comment type="caution">
    <text evidence="7">The sequence shown here is derived from an EMBL/GenBank/DDBJ whole genome shotgun (WGS) entry which is preliminary data.</text>
</comment>
<protein>
    <submittedName>
        <fullName evidence="7">Kinase-like domain-containing protein</fullName>
    </submittedName>
</protein>
<name>A0A9P6ZJ05_9AGAM</name>
<evidence type="ECO:0000259" key="6">
    <source>
        <dbReference type="PROSITE" id="PS50011"/>
    </source>
</evidence>
<keyword evidence="1" id="KW-0723">Serine/threonine-protein kinase</keyword>
<dbReference type="SUPFAM" id="SSF56112">
    <property type="entry name" value="Protein kinase-like (PK-like)"/>
    <property type="match status" value="1"/>
</dbReference>
<dbReference type="GO" id="GO:0004674">
    <property type="term" value="F:protein serine/threonine kinase activity"/>
    <property type="evidence" value="ECO:0007669"/>
    <property type="project" value="UniProtKB-KW"/>
</dbReference>
<evidence type="ECO:0000256" key="4">
    <source>
        <dbReference type="ARBA" id="ARBA00022777"/>
    </source>
</evidence>
<dbReference type="Proteomes" id="UP000714275">
    <property type="component" value="Unassembled WGS sequence"/>
</dbReference>
<sequence>MGIFPKVDGGLPVPLVKVVAKQLLLALDFLHRECHVVHTDLKPDNILVELDNVDAAIEIQEETRPTTPTQVLSKLNVKLTDFGTAVYKLIPS</sequence>
<evidence type="ECO:0000256" key="3">
    <source>
        <dbReference type="ARBA" id="ARBA00022741"/>
    </source>
</evidence>
<keyword evidence="4 7" id="KW-0418">Kinase</keyword>
<organism evidence="7 8">
    <name type="scientific">Suillus placidus</name>
    <dbReference type="NCBI Taxonomy" id="48579"/>
    <lineage>
        <taxon>Eukaryota</taxon>
        <taxon>Fungi</taxon>
        <taxon>Dikarya</taxon>
        <taxon>Basidiomycota</taxon>
        <taxon>Agaricomycotina</taxon>
        <taxon>Agaricomycetes</taxon>
        <taxon>Agaricomycetidae</taxon>
        <taxon>Boletales</taxon>
        <taxon>Suillineae</taxon>
        <taxon>Suillaceae</taxon>
        <taxon>Suillus</taxon>
    </lineage>
</organism>
<dbReference type="OrthoDB" id="3225378at2759"/>
<keyword evidence="2" id="KW-0808">Transferase</keyword>
<dbReference type="PROSITE" id="PS50011">
    <property type="entry name" value="PROTEIN_KINASE_DOM"/>
    <property type="match status" value="1"/>
</dbReference>
<evidence type="ECO:0000256" key="1">
    <source>
        <dbReference type="ARBA" id="ARBA00022527"/>
    </source>
</evidence>
<gene>
    <name evidence="7" type="ORF">EV702DRAFT_1203336</name>
</gene>
<dbReference type="Pfam" id="PF00069">
    <property type="entry name" value="Pkinase"/>
    <property type="match status" value="1"/>
</dbReference>
<dbReference type="InterPro" id="IPR008271">
    <property type="entry name" value="Ser/Thr_kinase_AS"/>
</dbReference>
<keyword evidence="5" id="KW-0067">ATP-binding</keyword>